<keyword evidence="8" id="KW-0472">Membrane</keyword>
<dbReference type="OrthoDB" id="9771863at2"/>
<dbReference type="PROSITE" id="PS00211">
    <property type="entry name" value="ABC_TRANSPORTER_1"/>
    <property type="match status" value="1"/>
</dbReference>
<evidence type="ECO:0000256" key="6">
    <source>
        <dbReference type="ARBA" id="ARBA00022840"/>
    </source>
</evidence>
<evidence type="ECO:0000313" key="10">
    <source>
        <dbReference type="EMBL" id="SUQ14915.1"/>
    </source>
</evidence>
<dbReference type="Gene3D" id="3.40.50.300">
    <property type="entry name" value="P-loop containing nucleotide triphosphate hydrolases"/>
    <property type="match status" value="2"/>
</dbReference>
<dbReference type="GO" id="GO:0005886">
    <property type="term" value="C:plasma membrane"/>
    <property type="evidence" value="ECO:0007669"/>
    <property type="project" value="UniProtKB-SubCell"/>
</dbReference>
<dbReference type="InterPro" id="IPR017871">
    <property type="entry name" value="ABC_transporter-like_CS"/>
</dbReference>
<dbReference type="InterPro" id="IPR003439">
    <property type="entry name" value="ABC_transporter-like_ATP-bd"/>
</dbReference>
<feature type="domain" description="ABC transporter" evidence="9">
    <location>
        <begin position="257"/>
        <end position="501"/>
    </location>
</feature>
<evidence type="ECO:0000256" key="3">
    <source>
        <dbReference type="ARBA" id="ARBA00022475"/>
    </source>
</evidence>
<evidence type="ECO:0000256" key="1">
    <source>
        <dbReference type="ARBA" id="ARBA00004202"/>
    </source>
</evidence>
<dbReference type="SMART" id="SM00382">
    <property type="entry name" value="AAA"/>
    <property type="match status" value="2"/>
</dbReference>
<dbReference type="SUPFAM" id="SSF52540">
    <property type="entry name" value="P-loop containing nucleoside triphosphate hydrolases"/>
    <property type="match status" value="2"/>
</dbReference>
<dbReference type="FunFam" id="3.40.50.300:FF:000127">
    <property type="entry name" value="Ribose import ATP-binding protein RbsA"/>
    <property type="match status" value="1"/>
</dbReference>
<gene>
    <name evidence="10" type="ORF">SAMN05216529_108140</name>
</gene>
<evidence type="ECO:0000256" key="4">
    <source>
        <dbReference type="ARBA" id="ARBA00022737"/>
    </source>
</evidence>
<keyword evidence="4" id="KW-0677">Repeat</keyword>
<dbReference type="PANTHER" id="PTHR43790">
    <property type="entry name" value="CARBOHYDRATE TRANSPORT ATP-BINDING PROTEIN MG119-RELATED"/>
    <property type="match status" value="1"/>
</dbReference>
<dbReference type="GO" id="GO:0016887">
    <property type="term" value="F:ATP hydrolysis activity"/>
    <property type="evidence" value="ECO:0007669"/>
    <property type="project" value="InterPro"/>
</dbReference>
<dbReference type="InterPro" id="IPR027417">
    <property type="entry name" value="P-loop_NTPase"/>
</dbReference>
<dbReference type="CDD" id="cd03216">
    <property type="entry name" value="ABC_Carb_Monos_I"/>
    <property type="match status" value="1"/>
</dbReference>
<dbReference type="RefSeq" id="WP_109712233.1">
    <property type="nucleotide sequence ID" value="NZ_QGDS01000008.1"/>
</dbReference>
<keyword evidence="2" id="KW-0813">Transport</keyword>
<dbReference type="PANTHER" id="PTHR43790:SF9">
    <property type="entry name" value="GALACTOFURANOSE TRANSPORTER ATP-BINDING PROTEIN YTFR"/>
    <property type="match status" value="1"/>
</dbReference>
<evidence type="ECO:0000256" key="2">
    <source>
        <dbReference type="ARBA" id="ARBA00022448"/>
    </source>
</evidence>
<dbReference type="Pfam" id="PF00005">
    <property type="entry name" value="ABC_tran"/>
    <property type="match status" value="2"/>
</dbReference>
<dbReference type="AlphaFoldDB" id="A0A315ZWF0"/>
<reference evidence="11" key="1">
    <citation type="submission" date="2017-07" db="EMBL/GenBank/DDBJ databases">
        <authorList>
            <person name="Varghese N."/>
            <person name="Submissions S."/>
        </authorList>
    </citation>
    <scope>NUCLEOTIDE SEQUENCE [LARGE SCALE GENOMIC DNA]</scope>
    <source>
        <strain evidence="11">NLAE-zl-C134</strain>
    </source>
</reference>
<keyword evidence="7" id="KW-1278">Translocase</keyword>
<sequence>MAREKMLLEMRGIVKNFPGVRALKGVDFSVAEGEVHALMGENGAGKSTLIKALTGIYQKDEGTIIFDGKEINPRTALEAQNAGISTIYQELNLVPFQTVYENMYLGREPRTKAGLVDRKAMADGCRQVLADLGIHINVTVPLSTYGTAIQQMVAIGRAISVNAKLVIMDEPTSSLDTKEVRVLFDIIRKLKARNIAVIFISHRLDEIFEICEHVTILKDGALSGEVSIDEIDQLKLINHMIGKEAKQLERTKTGYALENTETFVEMRNIEQGTRLNGLGITIKKGEILGLAGLLGSGRTELGKVLFGATQPDKGEIFWMGKEQKFKNPKDAIKLGMGFCTEDRKVEGIIPHLSVRENMTIALLPQISKSGVVSAVKQKQVVDEYIKRLAIKTPSQNQPIRNLSGGNQQKVLLARWLCMNPKLVIMDEPTRGIDVGAKAEIEELIQELASQGISILMISSEIAELERNCDRVVVMREGRKLGELLGDDIRQDKVMEIIASGGGELESIGGVANE</sequence>
<accession>A0A315ZWF0</accession>
<evidence type="ECO:0000256" key="8">
    <source>
        <dbReference type="ARBA" id="ARBA00023136"/>
    </source>
</evidence>
<keyword evidence="5" id="KW-0547">Nucleotide-binding</keyword>
<dbReference type="EMBL" id="UHJJ01000008">
    <property type="protein sequence ID" value="SUQ14915.1"/>
    <property type="molecule type" value="Genomic_DNA"/>
</dbReference>
<dbReference type="CDD" id="cd03215">
    <property type="entry name" value="ABC_Carb_Monos_II"/>
    <property type="match status" value="1"/>
</dbReference>
<proteinExistence type="predicted"/>
<organism evidence="10 11">
    <name type="scientific">Faecalicatena contorta</name>
    <dbReference type="NCBI Taxonomy" id="39482"/>
    <lineage>
        <taxon>Bacteria</taxon>
        <taxon>Bacillati</taxon>
        <taxon>Bacillota</taxon>
        <taxon>Clostridia</taxon>
        <taxon>Lachnospirales</taxon>
        <taxon>Lachnospiraceae</taxon>
        <taxon>Faecalicatena</taxon>
    </lineage>
</organism>
<feature type="domain" description="ABC transporter" evidence="9">
    <location>
        <begin position="8"/>
        <end position="244"/>
    </location>
</feature>
<protein>
    <submittedName>
        <fullName evidence="10">Monosaccharide ABC transporter ATP-binding protein, CUT2 family</fullName>
    </submittedName>
</protein>
<comment type="subcellular location">
    <subcellularLocation>
        <location evidence="1">Cell membrane</location>
        <topology evidence="1">Peripheral membrane protein</topology>
    </subcellularLocation>
</comment>
<evidence type="ECO:0000259" key="9">
    <source>
        <dbReference type="PROSITE" id="PS50893"/>
    </source>
</evidence>
<dbReference type="Proteomes" id="UP000254051">
    <property type="component" value="Unassembled WGS sequence"/>
</dbReference>
<evidence type="ECO:0000256" key="7">
    <source>
        <dbReference type="ARBA" id="ARBA00022967"/>
    </source>
</evidence>
<evidence type="ECO:0000256" key="5">
    <source>
        <dbReference type="ARBA" id="ARBA00022741"/>
    </source>
</evidence>
<name>A0A315ZWF0_9FIRM</name>
<dbReference type="InterPro" id="IPR003593">
    <property type="entry name" value="AAA+_ATPase"/>
</dbReference>
<dbReference type="InterPro" id="IPR050107">
    <property type="entry name" value="ABC_carbohydrate_import_ATPase"/>
</dbReference>
<evidence type="ECO:0000313" key="11">
    <source>
        <dbReference type="Proteomes" id="UP000254051"/>
    </source>
</evidence>
<dbReference type="PROSITE" id="PS50893">
    <property type="entry name" value="ABC_TRANSPORTER_2"/>
    <property type="match status" value="2"/>
</dbReference>
<keyword evidence="3" id="KW-1003">Cell membrane</keyword>
<keyword evidence="11" id="KW-1185">Reference proteome</keyword>
<dbReference type="GO" id="GO:0005524">
    <property type="term" value="F:ATP binding"/>
    <property type="evidence" value="ECO:0007669"/>
    <property type="project" value="UniProtKB-KW"/>
</dbReference>
<keyword evidence="6 10" id="KW-0067">ATP-binding</keyword>